<name>A0A6J4TNZ0_9ACTN</name>
<feature type="non-terminal residue" evidence="2">
    <location>
        <position position="1"/>
    </location>
</feature>
<organism evidence="2">
    <name type="scientific">uncultured Thermoleophilia bacterium</name>
    <dbReference type="NCBI Taxonomy" id="1497501"/>
    <lineage>
        <taxon>Bacteria</taxon>
        <taxon>Bacillati</taxon>
        <taxon>Actinomycetota</taxon>
        <taxon>Thermoleophilia</taxon>
        <taxon>environmental samples</taxon>
    </lineage>
</organism>
<feature type="compositionally biased region" description="Basic and acidic residues" evidence="1">
    <location>
        <begin position="49"/>
        <end position="63"/>
    </location>
</feature>
<feature type="compositionally biased region" description="Basic and acidic residues" evidence="1">
    <location>
        <begin position="18"/>
        <end position="34"/>
    </location>
</feature>
<sequence length="126" mass="13940">VASHQRGSPAPARTARGGPRDPAPRAPGLHDRRAQPPHPSWRAGHRRRRPDDARVRRGQDAARRPGVAVRRPGRPQARAGPAHGRGVPGLRERPAARARAAVRRDRRDHRRPRRPRGPRAPRGGVL</sequence>
<feature type="non-terminal residue" evidence="2">
    <location>
        <position position="126"/>
    </location>
</feature>
<feature type="compositionally biased region" description="Basic residues" evidence="1">
    <location>
        <begin position="100"/>
        <end position="119"/>
    </location>
</feature>
<dbReference type="EMBL" id="CADCWC010000108">
    <property type="protein sequence ID" value="CAA9526726.1"/>
    <property type="molecule type" value="Genomic_DNA"/>
</dbReference>
<feature type="region of interest" description="Disordered" evidence="1">
    <location>
        <begin position="1"/>
        <end position="126"/>
    </location>
</feature>
<feature type="compositionally biased region" description="Low complexity" evidence="1">
    <location>
        <begin position="1"/>
        <end position="17"/>
    </location>
</feature>
<accession>A0A6J4TNZ0</accession>
<gene>
    <name evidence="2" type="ORF">AVDCRST_MAG79-571</name>
</gene>
<dbReference type="AlphaFoldDB" id="A0A6J4TNZ0"/>
<protein>
    <submittedName>
        <fullName evidence="2">Uncharacterized protein</fullName>
    </submittedName>
</protein>
<reference evidence="2" key="1">
    <citation type="submission" date="2020-02" db="EMBL/GenBank/DDBJ databases">
        <authorList>
            <person name="Meier V. D."/>
        </authorList>
    </citation>
    <scope>NUCLEOTIDE SEQUENCE</scope>
    <source>
        <strain evidence="2">AVDCRST_MAG79</strain>
    </source>
</reference>
<evidence type="ECO:0000256" key="1">
    <source>
        <dbReference type="SAM" id="MobiDB-lite"/>
    </source>
</evidence>
<proteinExistence type="predicted"/>
<evidence type="ECO:0000313" key="2">
    <source>
        <dbReference type="EMBL" id="CAA9526726.1"/>
    </source>
</evidence>
<feature type="compositionally biased region" description="Low complexity" evidence="1">
    <location>
        <begin position="64"/>
        <end position="89"/>
    </location>
</feature>